<accession>A0ACC2P5C1</accession>
<evidence type="ECO:0000313" key="2">
    <source>
        <dbReference type="Proteomes" id="UP001239111"/>
    </source>
</evidence>
<comment type="caution">
    <text evidence="1">The sequence shown here is derived from an EMBL/GenBank/DDBJ whole genome shotgun (WGS) entry which is preliminary data.</text>
</comment>
<dbReference type="Proteomes" id="UP001239111">
    <property type="component" value="Chromosome 2"/>
</dbReference>
<gene>
    <name evidence="1" type="ORF">QAD02_014455</name>
</gene>
<reference evidence="1" key="1">
    <citation type="submission" date="2023-04" db="EMBL/GenBank/DDBJ databases">
        <title>A chromosome-level genome assembly of the parasitoid wasp Eretmocerus hayati.</title>
        <authorList>
            <person name="Zhong Y."/>
            <person name="Liu S."/>
            <person name="Liu Y."/>
        </authorList>
    </citation>
    <scope>NUCLEOTIDE SEQUENCE</scope>
    <source>
        <strain evidence="1">ZJU_SS_LIU_2023</strain>
    </source>
</reference>
<feature type="non-terminal residue" evidence="1">
    <location>
        <position position="420"/>
    </location>
</feature>
<protein>
    <submittedName>
        <fullName evidence="1">Uncharacterized protein</fullName>
    </submittedName>
</protein>
<keyword evidence="2" id="KW-1185">Reference proteome</keyword>
<evidence type="ECO:0000313" key="1">
    <source>
        <dbReference type="EMBL" id="KAJ8678668.1"/>
    </source>
</evidence>
<organism evidence="1 2">
    <name type="scientific">Eretmocerus hayati</name>
    <dbReference type="NCBI Taxonomy" id="131215"/>
    <lineage>
        <taxon>Eukaryota</taxon>
        <taxon>Metazoa</taxon>
        <taxon>Ecdysozoa</taxon>
        <taxon>Arthropoda</taxon>
        <taxon>Hexapoda</taxon>
        <taxon>Insecta</taxon>
        <taxon>Pterygota</taxon>
        <taxon>Neoptera</taxon>
        <taxon>Endopterygota</taxon>
        <taxon>Hymenoptera</taxon>
        <taxon>Apocrita</taxon>
        <taxon>Proctotrupomorpha</taxon>
        <taxon>Chalcidoidea</taxon>
        <taxon>Aphelinidae</taxon>
        <taxon>Aphelininae</taxon>
        <taxon>Eretmocerus</taxon>
    </lineage>
</organism>
<name>A0ACC2P5C1_9HYME</name>
<sequence>MPTREGIHSLSGAVAHQEGPDLRSRYGQTNETISGVKFAWIAPNSPKLKDDNDSRLHFLMEQVKFYCDNSSLAGYKYITKTQRTWFERILWLVLHFVMAYALGMIVYNLLLDYKHTPVVTVVDSDNYPSNLLDLPAVAVCSINRISRKAVENLSQRIKASQVTNMTLGQILHLLSELGNLYESSFDINQNNRNELDDLLRQFYGGNYQLGQLMKELTPQCNDILVKCRFRLENRNCSELFSFRRTQDGFCCTFNYIQSSEDTSEQGSFSPYRSPYKIEKLGMLNGLTFLMEPFLDDYFFPILPITGWKITVFNPTDYPDNTSGGVSDALISPGTENFLELDAVSFFSEAAVRGTEISERKCIFGDEISALYDGYTYSDCIVDCKVTDIESTCGCRPFFYPVRDSRRVCNTSDVECLHRFK</sequence>
<dbReference type="EMBL" id="CM056742">
    <property type="protein sequence ID" value="KAJ8678668.1"/>
    <property type="molecule type" value="Genomic_DNA"/>
</dbReference>
<proteinExistence type="predicted"/>